<dbReference type="AlphaFoldDB" id="A0A261XWQ1"/>
<keyword evidence="3" id="KW-1185">Reference proteome</keyword>
<evidence type="ECO:0000313" key="3">
    <source>
        <dbReference type="Proteomes" id="UP000242875"/>
    </source>
</evidence>
<dbReference type="Proteomes" id="UP000242875">
    <property type="component" value="Unassembled WGS sequence"/>
</dbReference>
<name>A0A261XWQ1_9FUNG</name>
<feature type="non-terminal residue" evidence="2">
    <location>
        <position position="1"/>
    </location>
</feature>
<evidence type="ECO:0000256" key="1">
    <source>
        <dbReference type="SAM" id="MobiDB-lite"/>
    </source>
</evidence>
<feature type="compositionally biased region" description="Basic and acidic residues" evidence="1">
    <location>
        <begin position="46"/>
        <end position="67"/>
    </location>
</feature>
<feature type="compositionally biased region" description="Low complexity" evidence="1">
    <location>
        <begin position="82"/>
        <end position="99"/>
    </location>
</feature>
<evidence type="ECO:0000313" key="2">
    <source>
        <dbReference type="EMBL" id="OZJ02771.1"/>
    </source>
</evidence>
<organism evidence="2 3">
    <name type="scientific">Bifiguratus adelaidae</name>
    <dbReference type="NCBI Taxonomy" id="1938954"/>
    <lineage>
        <taxon>Eukaryota</taxon>
        <taxon>Fungi</taxon>
        <taxon>Fungi incertae sedis</taxon>
        <taxon>Mucoromycota</taxon>
        <taxon>Mucoromycotina</taxon>
        <taxon>Endogonomycetes</taxon>
        <taxon>Endogonales</taxon>
        <taxon>Endogonales incertae sedis</taxon>
        <taxon>Bifiguratus</taxon>
    </lineage>
</organism>
<proteinExistence type="predicted"/>
<protein>
    <submittedName>
        <fullName evidence="2">Uncharacterized protein</fullName>
    </submittedName>
</protein>
<accession>A0A261XWQ1</accession>
<reference evidence="2 3" key="1">
    <citation type="journal article" date="2017" name="Mycologia">
        <title>Bifiguratus adelaidae, gen. et sp. nov., a new member of Mucoromycotina in endophytic and soil-dwelling habitats.</title>
        <authorList>
            <person name="Torres-Cruz T.J."/>
            <person name="Billingsley Tobias T.L."/>
            <person name="Almatruk M."/>
            <person name="Hesse C."/>
            <person name="Kuske C.R."/>
            <person name="Desiro A."/>
            <person name="Benucci G.M."/>
            <person name="Bonito G."/>
            <person name="Stajich J.E."/>
            <person name="Dunlap C."/>
            <person name="Arnold A.E."/>
            <person name="Porras-Alfaro A."/>
        </authorList>
    </citation>
    <scope>NUCLEOTIDE SEQUENCE [LARGE SCALE GENOMIC DNA]</scope>
    <source>
        <strain evidence="2 3">AZ0501</strain>
    </source>
</reference>
<feature type="compositionally biased region" description="Basic and acidic residues" evidence="1">
    <location>
        <begin position="118"/>
        <end position="127"/>
    </location>
</feature>
<feature type="compositionally biased region" description="Basic and acidic residues" evidence="1">
    <location>
        <begin position="100"/>
        <end position="111"/>
    </location>
</feature>
<feature type="region of interest" description="Disordered" evidence="1">
    <location>
        <begin position="29"/>
        <end position="127"/>
    </location>
</feature>
<comment type="caution">
    <text evidence="2">The sequence shown here is derived from an EMBL/GenBank/DDBJ whole genome shotgun (WGS) entry which is preliminary data.</text>
</comment>
<dbReference type="EMBL" id="MVBO01000127">
    <property type="protein sequence ID" value="OZJ02771.1"/>
    <property type="molecule type" value="Genomic_DNA"/>
</dbReference>
<dbReference type="OrthoDB" id="2450123at2759"/>
<sequence>STASATLAAPVQPPQRRSSIAKKAELFETKQQTFAPAPIKVPKRSSTLDERRSKFLNKDELPVEPRRQLLPPSPAPSRDGRLSPLPSPTRSTSSQSNNSAKEEAAGPKEDQLPSESFKPTERHEHEEYWREQLGLPPGTVSNDQMLISAADMHLLRRELSHARTVEASVRVWDDFLAKNGGAVHNRRSMPGRSRTFDTLPTESRDNGERELEELRQLIGKKPLDVRLETKTSEVALQTDPVHILEPVQGPTTPLSPTSPTGVMDGDEEWFLDDEDWAHIEEGEEAAVVEWLLGDGVEII</sequence>
<gene>
    <name evidence="2" type="ORF">BZG36_03336</name>
</gene>